<dbReference type="GO" id="GO:0051896">
    <property type="term" value="P:regulation of phosphatidylinositol 3-kinase/protein kinase B signal transduction"/>
    <property type="evidence" value="ECO:0007669"/>
    <property type="project" value="TreeGrafter"/>
</dbReference>
<dbReference type="GO" id="GO:0004725">
    <property type="term" value="F:protein tyrosine phosphatase activity"/>
    <property type="evidence" value="ECO:0007669"/>
    <property type="project" value="TreeGrafter"/>
</dbReference>
<proteinExistence type="predicted"/>
<dbReference type="PROSITE" id="PS50056">
    <property type="entry name" value="TYR_PHOSPHATASE_2"/>
    <property type="match status" value="1"/>
</dbReference>
<evidence type="ECO:0000313" key="7">
    <source>
        <dbReference type="Proteomes" id="UP000053611"/>
    </source>
</evidence>
<dbReference type="InterPro" id="IPR029021">
    <property type="entry name" value="Prot-tyrosine_phosphatase-like"/>
</dbReference>
<dbReference type="GO" id="GO:0042995">
    <property type="term" value="C:cell projection"/>
    <property type="evidence" value="ECO:0007669"/>
    <property type="project" value="TreeGrafter"/>
</dbReference>
<evidence type="ECO:0000259" key="5">
    <source>
        <dbReference type="PROSITE" id="PS51181"/>
    </source>
</evidence>
<evidence type="ECO:0000256" key="1">
    <source>
        <dbReference type="ARBA" id="ARBA00013015"/>
    </source>
</evidence>
<dbReference type="InterPro" id="IPR051281">
    <property type="entry name" value="Dual-spec_lipid-protein_phosph"/>
</dbReference>
<feature type="region of interest" description="Disordered" evidence="3">
    <location>
        <begin position="184"/>
        <end position="234"/>
    </location>
</feature>
<evidence type="ECO:0000256" key="2">
    <source>
        <dbReference type="ARBA" id="ARBA00022801"/>
    </source>
</evidence>
<dbReference type="InterPro" id="IPR016130">
    <property type="entry name" value="Tyr_Pase_AS"/>
</dbReference>
<protein>
    <recommendedName>
        <fullName evidence="1">phosphatidylinositol-3,4,5-trisphosphate 3-phosphatase</fullName>
        <ecNumber evidence="1">3.1.3.67</ecNumber>
    </recommendedName>
</protein>
<dbReference type="AlphaFoldDB" id="A0A0J0XL47"/>
<dbReference type="OrthoDB" id="5632at2759"/>
<dbReference type="GO" id="GO:0016314">
    <property type="term" value="F:phosphatidylinositol-3,4,5-trisphosphate 3-phosphatase activity"/>
    <property type="evidence" value="ECO:0007669"/>
    <property type="project" value="UniProtKB-EC"/>
</dbReference>
<dbReference type="GO" id="GO:0005634">
    <property type="term" value="C:nucleus"/>
    <property type="evidence" value="ECO:0007669"/>
    <property type="project" value="TreeGrafter"/>
</dbReference>
<gene>
    <name evidence="6" type="ORF">CC85DRAFT_247138</name>
</gene>
<feature type="domain" description="Phosphatase tensin-type" evidence="5">
    <location>
        <begin position="18"/>
        <end position="321"/>
    </location>
</feature>
<accession>A0A0J0XL47</accession>
<dbReference type="STRING" id="879819.A0A0J0XL47"/>
<name>A0A0J0XL47_9TREE</name>
<feature type="compositionally biased region" description="Acidic residues" evidence="3">
    <location>
        <begin position="196"/>
        <end position="207"/>
    </location>
</feature>
<reference evidence="6 7" key="1">
    <citation type="submission" date="2015-03" db="EMBL/GenBank/DDBJ databases">
        <title>Genomics and transcriptomics of the oil-accumulating basidiomycete yeast T. oleaginosus allow insights into substrate utilization and the diverse evolutionary trajectories of mating systems in fungi.</title>
        <authorList>
            <consortium name="DOE Joint Genome Institute"/>
            <person name="Kourist R."/>
            <person name="Kracht O."/>
            <person name="Bracharz F."/>
            <person name="Lipzen A."/>
            <person name="Nolan M."/>
            <person name="Ohm R."/>
            <person name="Grigoriev I."/>
            <person name="Sun S."/>
            <person name="Heitman J."/>
            <person name="Bruck T."/>
            <person name="Nowrousian M."/>
        </authorList>
    </citation>
    <scope>NUCLEOTIDE SEQUENCE [LARGE SCALE GENOMIC DNA]</scope>
    <source>
        <strain evidence="6 7">IBC0246</strain>
    </source>
</reference>
<dbReference type="EMBL" id="KQ087213">
    <property type="protein sequence ID" value="KLT41792.1"/>
    <property type="molecule type" value="Genomic_DNA"/>
</dbReference>
<evidence type="ECO:0000313" key="6">
    <source>
        <dbReference type="EMBL" id="KLT41792.1"/>
    </source>
</evidence>
<keyword evidence="2" id="KW-0378">Hydrolase</keyword>
<feature type="domain" description="Tyrosine specific protein phosphatases" evidence="4">
    <location>
        <begin position="119"/>
        <end position="147"/>
    </location>
</feature>
<dbReference type="GO" id="GO:0043491">
    <property type="term" value="P:phosphatidylinositol 3-kinase/protein kinase B signal transduction"/>
    <property type="evidence" value="ECO:0007669"/>
    <property type="project" value="TreeGrafter"/>
</dbReference>
<dbReference type="Proteomes" id="UP000053611">
    <property type="component" value="Unassembled WGS sequence"/>
</dbReference>
<dbReference type="SUPFAM" id="SSF52799">
    <property type="entry name" value="(Phosphotyrosine protein) phosphatases II"/>
    <property type="match status" value="1"/>
</dbReference>
<dbReference type="PROSITE" id="PS00383">
    <property type="entry name" value="TYR_PHOSPHATASE_1"/>
    <property type="match status" value="1"/>
</dbReference>
<dbReference type="InterPro" id="IPR000387">
    <property type="entry name" value="Tyr_Pase_dom"/>
</dbReference>
<keyword evidence="7" id="KW-1185">Reference proteome</keyword>
<dbReference type="InterPro" id="IPR029023">
    <property type="entry name" value="Tensin_phosphatase"/>
</dbReference>
<dbReference type="PROSITE" id="PS51181">
    <property type="entry name" value="PPASE_TENSIN"/>
    <property type="match status" value="1"/>
</dbReference>
<dbReference type="GO" id="GO:0005829">
    <property type="term" value="C:cytosol"/>
    <property type="evidence" value="ECO:0007669"/>
    <property type="project" value="TreeGrafter"/>
</dbReference>
<evidence type="ECO:0000256" key="3">
    <source>
        <dbReference type="SAM" id="MobiDB-lite"/>
    </source>
</evidence>
<dbReference type="GO" id="GO:0046856">
    <property type="term" value="P:phosphatidylinositol dephosphorylation"/>
    <property type="evidence" value="ECO:0007669"/>
    <property type="project" value="TreeGrafter"/>
</dbReference>
<dbReference type="GO" id="GO:0048870">
    <property type="term" value="P:cell motility"/>
    <property type="evidence" value="ECO:0007669"/>
    <property type="project" value="TreeGrafter"/>
</dbReference>
<dbReference type="PANTHER" id="PTHR12305">
    <property type="entry name" value="PHOSPHATASE WITH HOMOLOGY TO TENSIN"/>
    <property type="match status" value="1"/>
</dbReference>
<dbReference type="EC" id="3.1.3.67" evidence="1"/>
<evidence type="ECO:0000259" key="4">
    <source>
        <dbReference type="PROSITE" id="PS50056"/>
    </source>
</evidence>
<sequence>MPLTTYARTLVSGNKARYIDEESDINLDLVYVTDRIIIMGYPATGIKALYRNKRDDVLRFLNARHGDKWWIWNLCPLTENAYSSESMGGRVSRYPFPDHNPPPLPLLPLAVREMTAWLEGDPERIAIIHCKAGKGRSGTLLVSYLLSLPELPSAPTGGPLLDESKLGGNVKDTLKETVIHKTNDIGVQDTDSGVAEAEDSRDEEDALSEPAGGYTSEEDVAVPKAPTASGGQMYRRDTHVEPVAAPVPDQPKNLYVPIAIGDEEPLDSPGQWDRRDGKLDEILTFHSSRRMKPSTAKARRGVSIASQRRWCRYVHLLFQKRAPLSYLTNAGHVRLVSMTMVLKRPHGWQKPLSSLVVGGNGGQGKAGASVARYKDEYVAQLRALGGGGEGVEGDITWGGVAGDGVYDSAKMFKVFARLVPSDIDAATQAALLPGEADEYNVHHLVPPKDVIMERAREFRIKLHLGSLPMGWAWFIPAFHLAEPASPGSITAFDVPRSQLDFPLGPGAAVKRVIMRLEEVNTVGR</sequence>
<organism evidence="6 7">
    <name type="scientific">Cutaneotrichosporon oleaginosum</name>
    <dbReference type="NCBI Taxonomy" id="879819"/>
    <lineage>
        <taxon>Eukaryota</taxon>
        <taxon>Fungi</taxon>
        <taxon>Dikarya</taxon>
        <taxon>Basidiomycota</taxon>
        <taxon>Agaricomycotina</taxon>
        <taxon>Tremellomycetes</taxon>
        <taxon>Trichosporonales</taxon>
        <taxon>Trichosporonaceae</taxon>
        <taxon>Cutaneotrichosporon</taxon>
    </lineage>
</organism>
<dbReference type="PANTHER" id="PTHR12305:SF81">
    <property type="entry name" value="PHOSPHATIDYLINOSITOL 3,4,5-TRISPHOSPHATE 3-PHOSPHATASE AND DUAL-SPECIFICITY PROTEIN PHOSPHATASE PTEN"/>
    <property type="match status" value="1"/>
</dbReference>
<dbReference type="GO" id="GO:0005886">
    <property type="term" value="C:plasma membrane"/>
    <property type="evidence" value="ECO:0007669"/>
    <property type="project" value="TreeGrafter"/>
</dbReference>
<dbReference type="Gene3D" id="3.90.190.10">
    <property type="entry name" value="Protein tyrosine phosphatase superfamily"/>
    <property type="match status" value="1"/>
</dbReference>